<dbReference type="InterPro" id="IPR011989">
    <property type="entry name" value="ARM-like"/>
</dbReference>
<dbReference type="KEGG" id="dci:103515151"/>
<dbReference type="GO" id="GO:0005783">
    <property type="term" value="C:endoplasmic reticulum"/>
    <property type="evidence" value="ECO:0007669"/>
    <property type="project" value="UniProtKB-SubCell"/>
</dbReference>
<dbReference type="GO" id="GO:0005085">
    <property type="term" value="F:guanyl-nucleotide exchange factor activity"/>
    <property type="evidence" value="ECO:0007669"/>
    <property type="project" value="InterPro"/>
</dbReference>
<dbReference type="GeneID" id="103515151"/>
<dbReference type="Pfam" id="PF00514">
    <property type="entry name" value="Arm"/>
    <property type="match status" value="1"/>
</dbReference>
<dbReference type="AlphaFoldDB" id="A0A1S3DB31"/>
<dbReference type="GO" id="GO:0005739">
    <property type="term" value="C:mitochondrion"/>
    <property type="evidence" value="ECO:0007669"/>
    <property type="project" value="UniProtKB-SubCell"/>
</dbReference>
<keyword evidence="5" id="KW-0256">Endoplasmic reticulum</keyword>
<keyword evidence="4" id="KW-0963">Cytoplasm</keyword>
<evidence type="ECO:0000256" key="2">
    <source>
        <dbReference type="ARBA" id="ARBA00004240"/>
    </source>
</evidence>
<dbReference type="STRING" id="121845.A0A1S3DB31"/>
<gene>
    <name evidence="8" type="primary">LOC103515151</name>
</gene>
<comment type="subcellular location">
    <subcellularLocation>
        <location evidence="3">Cytoplasm</location>
        <location evidence="3">Cytosol</location>
    </subcellularLocation>
    <subcellularLocation>
        <location evidence="2">Endoplasmic reticulum</location>
    </subcellularLocation>
    <subcellularLocation>
        <location evidence="1">Mitochondrion</location>
    </subcellularLocation>
</comment>
<dbReference type="Gene3D" id="1.25.10.10">
    <property type="entry name" value="Leucine-rich Repeat Variant"/>
    <property type="match status" value="1"/>
</dbReference>
<dbReference type="InterPro" id="IPR016024">
    <property type="entry name" value="ARM-type_fold"/>
</dbReference>
<evidence type="ECO:0000313" key="7">
    <source>
        <dbReference type="Proteomes" id="UP000079169"/>
    </source>
</evidence>
<organism evidence="7 8">
    <name type="scientific">Diaphorina citri</name>
    <name type="common">Asian citrus psyllid</name>
    <dbReference type="NCBI Taxonomy" id="121845"/>
    <lineage>
        <taxon>Eukaryota</taxon>
        <taxon>Metazoa</taxon>
        <taxon>Ecdysozoa</taxon>
        <taxon>Arthropoda</taxon>
        <taxon>Hexapoda</taxon>
        <taxon>Insecta</taxon>
        <taxon>Pterygota</taxon>
        <taxon>Neoptera</taxon>
        <taxon>Paraneoptera</taxon>
        <taxon>Hemiptera</taxon>
        <taxon>Sternorrhyncha</taxon>
        <taxon>Psylloidea</taxon>
        <taxon>Psyllidae</taxon>
        <taxon>Diaphorininae</taxon>
        <taxon>Diaphorina</taxon>
    </lineage>
</organism>
<evidence type="ECO:0000313" key="8">
    <source>
        <dbReference type="RefSeq" id="XP_008478296.1"/>
    </source>
</evidence>
<dbReference type="Proteomes" id="UP000079169">
    <property type="component" value="Unplaced"/>
</dbReference>
<reference evidence="8" key="1">
    <citation type="submission" date="2025-08" db="UniProtKB">
        <authorList>
            <consortium name="RefSeq"/>
        </authorList>
    </citation>
    <scope>IDENTIFICATION</scope>
</reference>
<dbReference type="PaxDb" id="121845-A0A1S3DB31"/>
<dbReference type="GO" id="GO:0005829">
    <property type="term" value="C:cytosol"/>
    <property type="evidence" value="ECO:0007669"/>
    <property type="project" value="UniProtKB-SubCell"/>
</dbReference>
<evidence type="ECO:0000256" key="5">
    <source>
        <dbReference type="ARBA" id="ARBA00022824"/>
    </source>
</evidence>
<dbReference type="InterPro" id="IPR040144">
    <property type="entry name" value="RAP1GDS1"/>
</dbReference>
<name>A0A1S3DB31_DIACI</name>
<keyword evidence="6" id="KW-0496">Mitochondrion</keyword>
<proteinExistence type="predicted"/>
<dbReference type="InterPro" id="IPR000225">
    <property type="entry name" value="Armadillo"/>
</dbReference>
<dbReference type="RefSeq" id="XP_008478296.1">
    <property type="nucleotide sequence ID" value="XM_008480074.3"/>
</dbReference>
<keyword evidence="7" id="KW-1185">Reference proteome</keyword>
<sequence>MGVMVQCGAVQPLVNMITSEHQVMQTEALLSISLITIMRLADAEQSLLESRIGEQLNELLTRNVPREIFSNILTLVGQLMSSNELKAHLREVAINRALSTFVSSNDKFIDLRDHVARLSSMLGLDSY</sequence>
<evidence type="ECO:0000256" key="3">
    <source>
        <dbReference type="ARBA" id="ARBA00004514"/>
    </source>
</evidence>
<dbReference type="PANTHER" id="PTHR10957">
    <property type="entry name" value="RAP1 GTPASE-GDP DISSOCIATION STIMULATOR 1"/>
    <property type="match status" value="1"/>
</dbReference>
<evidence type="ECO:0000256" key="6">
    <source>
        <dbReference type="ARBA" id="ARBA00023128"/>
    </source>
</evidence>
<evidence type="ECO:0000256" key="4">
    <source>
        <dbReference type="ARBA" id="ARBA00022490"/>
    </source>
</evidence>
<dbReference type="SUPFAM" id="SSF48371">
    <property type="entry name" value="ARM repeat"/>
    <property type="match status" value="1"/>
</dbReference>
<evidence type="ECO:0000256" key="1">
    <source>
        <dbReference type="ARBA" id="ARBA00004173"/>
    </source>
</evidence>
<accession>A0A1S3DB31</accession>
<protein>
    <submittedName>
        <fullName evidence="8">Uncharacterized protein LOC103515151</fullName>
    </submittedName>
</protein>